<accession>A0A1K1M6G8</accession>
<proteinExistence type="predicted"/>
<reference evidence="2 4" key="2">
    <citation type="submission" date="2023-11" db="EMBL/GenBank/DDBJ databases">
        <title>MicrobeMod: A computational toolkit for identifying prokaryotic methylation and restriction-modification with nanopore sequencing.</title>
        <authorList>
            <person name="Crits-Christoph A."/>
            <person name="Kang S.C."/>
            <person name="Lee H."/>
            <person name="Ostrov N."/>
        </authorList>
    </citation>
    <scope>NUCLEOTIDE SEQUENCE [LARGE SCALE GENOMIC DNA]</scope>
    <source>
        <strain evidence="2 4">ATCC 23090</strain>
    </source>
</reference>
<dbReference type="OrthoDB" id="9760293at2"/>
<protein>
    <submittedName>
        <fullName evidence="1">Catalase</fullName>
    </submittedName>
</protein>
<dbReference type="RefSeq" id="WP_072356932.1">
    <property type="nucleotide sequence ID" value="NZ_CP139972.1"/>
</dbReference>
<dbReference type="InterPro" id="IPR029062">
    <property type="entry name" value="Class_I_gatase-like"/>
</dbReference>
<dbReference type="STRING" id="1004.SAMN05661012_00408"/>
<dbReference type="Proteomes" id="UP001326715">
    <property type="component" value="Chromosome"/>
</dbReference>
<keyword evidence="4" id="KW-1185">Reference proteome</keyword>
<gene>
    <name evidence="1" type="ORF">SAMN05661012_00408</name>
    <name evidence="2" type="ORF">SR876_32775</name>
</gene>
<dbReference type="EMBL" id="CP140154">
    <property type="protein sequence ID" value="WQG89710.1"/>
    <property type="molecule type" value="Genomic_DNA"/>
</dbReference>
<dbReference type="EMBL" id="FPIZ01000001">
    <property type="protein sequence ID" value="SFW17558.1"/>
    <property type="molecule type" value="Genomic_DNA"/>
</dbReference>
<evidence type="ECO:0000313" key="2">
    <source>
        <dbReference type="EMBL" id="WQG89710.1"/>
    </source>
</evidence>
<dbReference type="AlphaFoldDB" id="A0A1K1M6G8"/>
<dbReference type="Proteomes" id="UP000183788">
    <property type="component" value="Unassembled WGS sequence"/>
</dbReference>
<organism evidence="1 3">
    <name type="scientific">Chitinophaga sancti</name>
    <dbReference type="NCBI Taxonomy" id="1004"/>
    <lineage>
        <taxon>Bacteria</taxon>
        <taxon>Pseudomonadati</taxon>
        <taxon>Bacteroidota</taxon>
        <taxon>Chitinophagia</taxon>
        <taxon>Chitinophagales</taxon>
        <taxon>Chitinophagaceae</taxon>
        <taxon>Chitinophaga</taxon>
    </lineage>
</organism>
<sequence length="95" mass="10238">MNEGKPADANPKHYESIVKEPDVKFSAALSMAHTIKDSVKTRQIAILAAAGVNATSLKAVKKQLTKAGAVVEIIAPRQEHCFRCRCSACIKGDLF</sequence>
<evidence type="ECO:0000313" key="3">
    <source>
        <dbReference type="Proteomes" id="UP000183788"/>
    </source>
</evidence>
<evidence type="ECO:0000313" key="4">
    <source>
        <dbReference type="Proteomes" id="UP001326715"/>
    </source>
</evidence>
<dbReference type="Gene3D" id="3.40.50.880">
    <property type="match status" value="1"/>
</dbReference>
<evidence type="ECO:0000313" key="1">
    <source>
        <dbReference type="EMBL" id="SFW17558.1"/>
    </source>
</evidence>
<reference evidence="1 3" key="1">
    <citation type="submission" date="2016-11" db="EMBL/GenBank/DDBJ databases">
        <authorList>
            <person name="Jaros S."/>
            <person name="Januszkiewicz K."/>
            <person name="Wedrychowicz H."/>
        </authorList>
    </citation>
    <scope>NUCLEOTIDE SEQUENCE [LARGE SCALE GENOMIC DNA]</scope>
    <source>
        <strain evidence="1 3">DSM 784</strain>
    </source>
</reference>
<name>A0A1K1M6G8_9BACT</name>